<proteinExistence type="predicted"/>
<evidence type="ECO:0000313" key="3">
    <source>
        <dbReference type="Proteomes" id="UP000619238"/>
    </source>
</evidence>
<keyword evidence="1" id="KW-0812">Transmembrane</keyword>
<evidence type="ECO:0000313" key="2">
    <source>
        <dbReference type="EMBL" id="MBC8756048.1"/>
    </source>
</evidence>
<dbReference type="RefSeq" id="WP_187563087.1">
    <property type="nucleotide sequence ID" value="NZ_JACGWS010000009.1"/>
</dbReference>
<protein>
    <submittedName>
        <fullName evidence="2">Uncharacterized protein</fullName>
    </submittedName>
</protein>
<dbReference type="EMBL" id="JACGWS010000009">
    <property type="protein sequence ID" value="MBC8756048.1"/>
    <property type="molecule type" value="Genomic_DNA"/>
</dbReference>
<keyword evidence="3" id="KW-1185">Reference proteome</keyword>
<dbReference type="Proteomes" id="UP000619238">
    <property type="component" value="Unassembled WGS sequence"/>
</dbReference>
<organism evidence="2 3">
    <name type="scientific">Kordia aestuariivivens</name>
    <dbReference type="NCBI Taxonomy" id="2759037"/>
    <lineage>
        <taxon>Bacteria</taxon>
        <taxon>Pseudomonadati</taxon>
        <taxon>Bacteroidota</taxon>
        <taxon>Flavobacteriia</taxon>
        <taxon>Flavobacteriales</taxon>
        <taxon>Flavobacteriaceae</taxon>
        <taxon>Kordia</taxon>
    </lineage>
</organism>
<gene>
    <name evidence="2" type="ORF">H2O64_15325</name>
</gene>
<name>A0ABR7QC09_9FLAO</name>
<keyword evidence="1" id="KW-1133">Transmembrane helix</keyword>
<reference evidence="2 3" key="1">
    <citation type="submission" date="2020-07" db="EMBL/GenBank/DDBJ databases">
        <title>Description of Kordia aestuariivivens sp. nov., isolated from a tidal flat.</title>
        <authorList>
            <person name="Park S."/>
            <person name="Yoon J.-H."/>
        </authorList>
    </citation>
    <scope>NUCLEOTIDE SEQUENCE [LARGE SCALE GENOMIC DNA]</scope>
    <source>
        <strain evidence="2 3">YSTF-M3</strain>
    </source>
</reference>
<feature type="transmembrane region" description="Helical" evidence="1">
    <location>
        <begin position="235"/>
        <end position="255"/>
    </location>
</feature>
<accession>A0ABR7QC09</accession>
<comment type="caution">
    <text evidence="2">The sequence shown here is derived from an EMBL/GenBank/DDBJ whole genome shotgun (WGS) entry which is preliminary data.</text>
</comment>
<keyword evidence="1" id="KW-0472">Membrane</keyword>
<sequence>MFEKLTHKIPLRSTFQVVGIHFLHEDEVQFCVLTIHKKQNEFSVGKRFESNKIEAIFKEIESKYPVLLHFSGVGILNKSVERVANYKQKLLFKSNPDDFYFYELHQEQTIFVSMCRKKIIDAYLEQFSVKKYHVLDIAIGPFVNYVLRPFLSNQTIISNLSSITLSQNDSIDFEVLDEVNDNTLYQIEDLMFTHKEIALFAMILQYHIQEEAIQLEAPFLQKNKTDFTYYKATKLAGITGVFMLLLGILLGHFLLNQYQTKVANEQAIVAEVKEIQENIQLLTKQKYDKEEIIATSGLFNPKFLTSYFYDIGNSVDKHTKLSSMAITPVTKKMRADTEVAFFKNQIHVEGLANNDTDFEQWIARLNEKLWVKKTEIEAYITVRRSSQKSFLIHIYF</sequence>
<evidence type="ECO:0000256" key="1">
    <source>
        <dbReference type="SAM" id="Phobius"/>
    </source>
</evidence>